<evidence type="ECO:0000313" key="3">
    <source>
        <dbReference type="Proteomes" id="UP000233766"/>
    </source>
</evidence>
<sequence length="333" mass="34695">MKIRRSSLALIAVGVLLIALAGVLRFAVVPGLTKLPGDTDTTAQYEGKATLLNSAALKSGDTANALMTNVPIIVDRHIYVSSSTDDVAVLHDDAVINGPNGLEIDQNRTYALDRTTLTEAPAPAGTQVEAHTGLTVALPTDPPADDSQRYWDSGTQATVPLTFHGSETIHGREVNRYEADAKGALKNTSTLSSLPPALPKALIEKLLPSLPTASQEALSVALPTLSDPVPLAYASSNKLSVAVDKKLGLPISAIQQQRVMAGVEAGGQRIDLLPVMALDIKSTDASIKASADRVASAAGKLRLAAEYLPAGLVILGVIAIVIGIVRRRPTSSA</sequence>
<keyword evidence="1" id="KW-1133">Transmembrane helix</keyword>
<dbReference type="EMBL" id="PJMW01000002">
    <property type="protein sequence ID" value="PKV82026.1"/>
    <property type="molecule type" value="Genomic_DNA"/>
</dbReference>
<protein>
    <recommendedName>
        <fullName evidence="4">DUF3068 family protein</fullName>
    </recommendedName>
</protein>
<gene>
    <name evidence="2" type="ORF">ATK86_6509</name>
</gene>
<evidence type="ECO:0000313" key="2">
    <source>
        <dbReference type="EMBL" id="PKV82026.1"/>
    </source>
</evidence>
<dbReference type="Proteomes" id="UP000233766">
    <property type="component" value="Unassembled WGS sequence"/>
</dbReference>
<keyword evidence="1" id="KW-0812">Transmembrane</keyword>
<evidence type="ECO:0008006" key="4">
    <source>
        <dbReference type="Google" id="ProtNLM"/>
    </source>
</evidence>
<proteinExistence type="predicted"/>
<evidence type="ECO:0000256" key="1">
    <source>
        <dbReference type="SAM" id="Phobius"/>
    </source>
</evidence>
<keyword evidence="1" id="KW-0472">Membrane</keyword>
<dbReference type="RefSeq" id="WP_170112245.1">
    <property type="nucleotide sequence ID" value="NZ_PJMW01000002.1"/>
</dbReference>
<dbReference type="Pfam" id="PF11271">
    <property type="entry name" value="PorA"/>
    <property type="match status" value="1"/>
</dbReference>
<dbReference type="AlphaFoldDB" id="A0A2N3VK81"/>
<reference evidence="2 3" key="1">
    <citation type="submission" date="2017-12" db="EMBL/GenBank/DDBJ databases">
        <title>Sequencing the genomes of 1000 Actinobacteria strains.</title>
        <authorList>
            <person name="Klenk H.-P."/>
        </authorList>
    </citation>
    <scope>NUCLEOTIDE SEQUENCE [LARGE SCALE GENOMIC DNA]</scope>
    <source>
        <strain evidence="2 3">DSM 44489</strain>
    </source>
</reference>
<accession>A0A2N3VK81</accession>
<keyword evidence="3" id="KW-1185">Reference proteome</keyword>
<organism evidence="2 3">
    <name type="scientific">Nocardia fluminea</name>
    <dbReference type="NCBI Taxonomy" id="134984"/>
    <lineage>
        <taxon>Bacteria</taxon>
        <taxon>Bacillati</taxon>
        <taxon>Actinomycetota</taxon>
        <taxon>Actinomycetes</taxon>
        <taxon>Mycobacteriales</taxon>
        <taxon>Nocardiaceae</taxon>
        <taxon>Nocardia</taxon>
    </lineage>
</organism>
<name>A0A2N3VK81_9NOCA</name>
<comment type="caution">
    <text evidence="2">The sequence shown here is derived from an EMBL/GenBank/DDBJ whole genome shotgun (WGS) entry which is preliminary data.</text>
</comment>
<feature type="transmembrane region" description="Helical" evidence="1">
    <location>
        <begin position="307"/>
        <end position="325"/>
    </location>
</feature>
<dbReference type="InterPro" id="IPR021424">
    <property type="entry name" value="PorA"/>
</dbReference>